<comment type="caution">
    <text evidence="3">The sequence shown here is derived from an EMBL/GenBank/DDBJ whole genome shotgun (WGS) entry which is preliminary data.</text>
</comment>
<dbReference type="PANTHER" id="PTHR10566:SF113">
    <property type="entry name" value="PROTEIN ACTIVITY OF BC1 COMPLEX KINASE 7, CHLOROPLASTIC"/>
    <property type="match status" value="1"/>
</dbReference>
<evidence type="ECO:0000259" key="2">
    <source>
        <dbReference type="Pfam" id="PF03109"/>
    </source>
</evidence>
<gene>
    <name evidence="3" type="ORF">K0U00_34795</name>
</gene>
<feature type="non-terminal residue" evidence="3">
    <location>
        <position position="150"/>
    </location>
</feature>
<comment type="similarity">
    <text evidence="1">Belongs to the protein kinase superfamily. ADCK protein kinase family.</text>
</comment>
<sequence>MFGKRVRHINRYRDIAIALIRNGFGFIVEEIDVFHMLSLPARIMKQSEKTPKLSLWERIGNVIQDLGPTFIKLGQIGSTRSDVLPEEMIKQLEKLQDQVEAFPFSDVQAIIEAESGMRMEEIFADFHQVPTAAASIGQVHEGRMTSGERV</sequence>
<proteinExistence type="inferred from homology"/>
<dbReference type="InterPro" id="IPR004147">
    <property type="entry name" value="ABC1_dom"/>
</dbReference>
<protein>
    <submittedName>
        <fullName evidence="3">ABC transporter</fullName>
    </submittedName>
</protein>
<evidence type="ECO:0000256" key="1">
    <source>
        <dbReference type="ARBA" id="ARBA00009670"/>
    </source>
</evidence>
<organism evidence="3 4">
    <name type="scientific">Paenibacillus sepulcri</name>
    <dbReference type="NCBI Taxonomy" id="359917"/>
    <lineage>
        <taxon>Bacteria</taxon>
        <taxon>Bacillati</taxon>
        <taxon>Bacillota</taxon>
        <taxon>Bacilli</taxon>
        <taxon>Bacillales</taxon>
        <taxon>Paenibacillaceae</taxon>
        <taxon>Paenibacillus</taxon>
    </lineage>
</organism>
<evidence type="ECO:0000313" key="4">
    <source>
        <dbReference type="Proteomes" id="UP001519887"/>
    </source>
</evidence>
<dbReference type="EMBL" id="JAHZIK010001543">
    <property type="protein sequence ID" value="MBW7459233.1"/>
    <property type="molecule type" value="Genomic_DNA"/>
</dbReference>
<feature type="domain" description="ABC1 atypical kinase-like" evidence="2">
    <location>
        <begin position="94"/>
        <end position="150"/>
    </location>
</feature>
<dbReference type="Pfam" id="PF03109">
    <property type="entry name" value="ABC1"/>
    <property type="match status" value="1"/>
</dbReference>
<evidence type="ECO:0000313" key="3">
    <source>
        <dbReference type="EMBL" id="MBW7459233.1"/>
    </source>
</evidence>
<keyword evidence="4" id="KW-1185">Reference proteome</keyword>
<accession>A0ABS7CE94</accession>
<name>A0ABS7CE94_9BACL</name>
<reference evidence="3 4" key="1">
    <citation type="submission" date="2021-07" db="EMBL/GenBank/DDBJ databases">
        <title>Paenibacillus radiodurans sp. nov., isolated from the southeastern edge of Tengger Desert.</title>
        <authorList>
            <person name="Zhang G."/>
        </authorList>
    </citation>
    <scope>NUCLEOTIDE SEQUENCE [LARGE SCALE GENOMIC DNA]</scope>
    <source>
        <strain evidence="3 4">CCM 7311</strain>
    </source>
</reference>
<dbReference type="Proteomes" id="UP001519887">
    <property type="component" value="Unassembled WGS sequence"/>
</dbReference>
<dbReference type="PANTHER" id="PTHR10566">
    <property type="entry name" value="CHAPERONE-ACTIVITY OF BC1 COMPLEX CABC1 -RELATED"/>
    <property type="match status" value="1"/>
</dbReference>
<dbReference type="InterPro" id="IPR050154">
    <property type="entry name" value="UbiB_kinase"/>
</dbReference>